<dbReference type="Proteomes" id="UP000319894">
    <property type="component" value="Unassembled WGS sequence"/>
</dbReference>
<dbReference type="AlphaFoldDB" id="A0A554MVX8"/>
<dbReference type="InParanoid" id="A0A554MVX8"/>
<sequence>MRRRRLLGGLGAAVATGLAGCVAGYRGDGAPGTVQPPTGTAPVDLPVSWEELQQPLPPDAIPAIVEPAFAADWSGLDPGAVGRDGLGDDAAVVGVERGGETRAYPLAVLDRHEVVNDAFGGPLLVSYCPLCGSAVAAERRVGRRSTRFGVSGILWRRDLVLYDELTESLWSQLLATAIRGPRTGDRLSLVPTRLTSWGAWRESHPDTAVLLPPPHSGTIDGSARYEYDRKYPYDTQRQLIGYDDAGGGAGRLGSTTLVVGISEGEVARAYPYFVVREAGGAVNDRVGERPVVVTTTPGGGLAAYDRRVGDSSLRFAAADGADGEHLRAGGSRWRREDGRAADGPYAGERLDRANDLAPLFWHAWSSFHPGTEVYGVDAPG</sequence>
<dbReference type="EMBL" id="QMDX01000014">
    <property type="protein sequence ID" value="TSD09285.1"/>
    <property type="molecule type" value="Genomic_DNA"/>
</dbReference>
<name>A0A554MVX8_9EURY</name>
<evidence type="ECO:0000313" key="2">
    <source>
        <dbReference type="Proteomes" id="UP000319894"/>
    </source>
</evidence>
<keyword evidence="2" id="KW-1185">Reference proteome</keyword>
<proteinExistence type="predicted"/>
<dbReference type="InterPro" id="IPR021516">
    <property type="entry name" value="DUF3179"/>
</dbReference>
<reference evidence="1 2" key="1">
    <citation type="submission" date="2018-06" db="EMBL/GenBank/DDBJ databases">
        <title>Natronomonas sp. F16-60 a new haloarchaeon isolated from a solar saltern of Isla Cristina, Huelva, Spain.</title>
        <authorList>
            <person name="Duran-Viseras A."/>
            <person name="Sanchez-Porro C."/>
            <person name="Ventosa A."/>
        </authorList>
    </citation>
    <scope>NUCLEOTIDE SEQUENCE [LARGE SCALE GENOMIC DNA]</scope>
    <source>
        <strain evidence="1 2">F16-60</strain>
    </source>
</reference>
<evidence type="ECO:0000313" key="1">
    <source>
        <dbReference type="EMBL" id="TSD09285.1"/>
    </source>
</evidence>
<protein>
    <recommendedName>
        <fullName evidence="3">DUF3179 domain-containing protein</fullName>
    </recommendedName>
</protein>
<dbReference type="PROSITE" id="PS51257">
    <property type="entry name" value="PROKAR_LIPOPROTEIN"/>
    <property type="match status" value="1"/>
</dbReference>
<dbReference type="OrthoDB" id="2731at2157"/>
<gene>
    <name evidence="1" type="ORF">DP107_16190</name>
</gene>
<organism evidence="1 2">
    <name type="scientific">Haloglomus irregulare</name>
    <dbReference type="NCBI Taxonomy" id="2234134"/>
    <lineage>
        <taxon>Archaea</taxon>
        <taxon>Methanobacteriati</taxon>
        <taxon>Methanobacteriota</taxon>
        <taxon>Stenosarchaea group</taxon>
        <taxon>Halobacteria</taxon>
        <taxon>Halobacteriales</taxon>
        <taxon>Natronomonadaceae</taxon>
        <taxon>Haloglomus</taxon>
    </lineage>
</organism>
<evidence type="ECO:0008006" key="3">
    <source>
        <dbReference type="Google" id="ProtNLM"/>
    </source>
</evidence>
<comment type="caution">
    <text evidence="1">The sequence shown here is derived from an EMBL/GenBank/DDBJ whole genome shotgun (WGS) entry which is preliminary data.</text>
</comment>
<dbReference type="Pfam" id="PF11376">
    <property type="entry name" value="DUF3179"/>
    <property type="match status" value="1"/>
</dbReference>
<accession>A0A554MVX8</accession>
<dbReference type="RefSeq" id="WP_144263184.1">
    <property type="nucleotide sequence ID" value="NZ_QMDX01000014.1"/>
</dbReference>